<dbReference type="EMBL" id="CP146256">
    <property type="protein sequence ID" value="XAH73824.1"/>
    <property type="molecule type" value="Genomic_DNA"/>
</dbReference>
<reference evidence="8 9" key="1">
    <citation type="submission" date="2024-02" db="EMBL/GenBank/DDBJ databases">
        <title>Bacterial strain from lacustrine sediment.</title>
        <authorList>
            <person name="Petit C."/>
            <person name="Fadhlaoui K."/>
        </authorList>
    </citation>
    <scope>NUCLEOTIDE SEQUENCE [LARGE SCALE GENOMIC DNA]</scope>
    <source>
        <strain evidence="8 9">IPX-CK</strain>
    </source>
</reference>
<feature type="transmembrane region" description="Helical" evidence="6">
    <location>
        <begin position="741"/>
        <end position="765"/>
    </location>
</feature>
<feature type="transmembrane region" description="Helical" evidence="6">
    <location>
        <begin position="422"/>
        <end position="440"/>
    </location>
</feature>
<dbReference type="InterPro" id="IPR003838">
    <property type="entry name" value="ABC3_permease_C"/>
</dbReference>
<keyword evidence="5 6" id="KW-0472">Membrane</keyword>
<gene>
    <name evidence="8" type="ORF">V6984_20335</name>
</gene>
<dbReference type="InterPro" id="IPR038766">
    <property type="entry name" value="Membrane_comp_ABC_pdt"/>
</dbReference>
<evidence type="ECO:0000256" key="6">
    <source>
        <dbReference type="SAM" id="Phobius"/>
    </source>
</evidence>
<keyword evidence="3 6" id="KW-0812">Transmembrane</keyword>
<protein>
    <submittedName>
        <fullName evidence="8">ABC transporter permease</fullName>
    </submittedName>
</protein>
<feature type="transmembrane region" description="Helical" evidence="6">
    <location>
        <begin position="21"/>
        <end position="44"/>
    </location>
</feature>
<feature type="transmembrane region" description="Helical" evidence="6">
    <location>
        <begin position="649"/>
        <end position="671"/>
    </location>
</feature>
<evidence type="ECO:0000259" key="7">
    <source>
        <dbReference type="Pfam" id="PF02687"/>
    </source>
</evidence>
<organism evidence="8 9">
    <name type="scientific">Kineothrix sedimenti</name>
    <dbReference type="NCBI Taxonomy" id="3123317"/>
    <lineage>
        <taxon>Bacteria</taxon>
        <taxon>Bacillati</taxon>
        <taxon>Bacillota</taxon>
        <taxon>Clostridia</taxon>
        <taxon>Lachnospirales</taxon>
        <taxon>Lachnospiraceae</taxon>
        <taxon>Kineothrix</taxon>
    </lineage>
</organism>
<keyword evidence="2" id="KW-1003">Cell membrane</keyword>
<feature type="transmembrane region" description="Helical" evidence="6">
    <location>
        <begin position="250"/>
        <end position="278"/>
    </location>
</feature>
<dbReference type="PANTHER" id="PTHR30287:SF2">
    <property type="entry name" value="BLL1001 PROTEIN"/>
    <property type="match status" value="1"/>
</dbReference>
<feature type="domain" description="ABC3 transporter permease C-terminal" evidence="7">
    <location>
        <begin position="261"/>
        <end position="358"/>
    </location>
</feature>
<evidence type="ECO:0000313" key="8">
    <source>
        <dbReference type="EMBL" id="XAH73824.1"/>
    </source>
</evidence>
<name>A0ABZ3EUC7_9FIRM</name>
<comment type="subcellular location">
    <subcellularLocation>
        <location evidence="1">Cell membrane</location>
        <topology evidence="1">Multi-pass membrane protein</topology>
    </subcellularLocation>
</comment>
<evidence type="ECO:0000256" key="1">
    <source>
        <dbReference type="ARBA" id="ARBA00004651"/>
    </source>
</evidence>
<feature type="transmembrane region" description="Helical" evidence="6">
    <location>
        <begin position="698"/>
        <end position="721"/>
    </location>
</feature>
<evidence type="ECO:0000256" key="5">
    <source>
        <dbReference type="ARBA" id="ARBA00023136"/>
    </source>
</evidence>
<sequence length="776" mass="87581">MKLLFNLVRKDFKRNRIITTALAVFMILSAVFMSGGLRITGIMISSLNGLNKVAVPPEYVQMHKGEYDEEAFNDFVKEQDGIKDALIVKMLDINNKHIIYKGESLEKCLMDNGFVTQNEKFDFLLDQNNKIAVVQDGEIGVPVYYAEVLNIKAGDTIVLRDGNYQKEFKVSAIIRDSTMNSALSYSKRFLISQNDQDELALHMGEWEYCFEFLLNENVSPAVMGNTYMDAGMPSNGVAVTTGIFNMINAFSYGLIAVVIMAISILLIIMSILCLAYIIRATMAEENYSIGEMKAIGIPEMDIEKIYQIKYTVLVLAAAIIGYLAAIPFGDFFSETIIRYCGYGDSQRIKWVLPLAGVVLLSFFVIFRCHRIIRRNLNSTVVELMRGEEKINKEGHYALPTKELKCRNLVIALGELKCSWREYFLILLIFVFSSFLILLPMNMNNTIDNPAFLTYMGIGKSDIRIDIQYSENLIEQKEASIAYLEKEPEIGRFSVYKNGYVQSRNGDGEREYIRVQNGDNFVFPLEYLEGNAPAEKNEMALSYLNAIDLEKKAGDYVTVIYQGKELIFRVCGIYQDITYGGKTAKAAIDFDIKDIESYMIYLDVREGVDIDKKVAEMRTLLSDSKITPVNEFVFQTLGGIVENMSLVEGVAIVISLLFSILITIMFLQLITAREHSAIAIKKAIGFSTRDIRIQLGIRILVIQFLSILIGTILANTLGEIIFAAMLSSLGVARIKMLIEPVWVYLICPSVQLLVVAITVIIGTRIIRNYHIRDQIME</sequence>
<evidence type="ECO:0000256" key="4">
    <source>
        <dbReference type="ARBA" id="ARBA00022989"/>
    </source>
</evidence>
<keyword evidence="9" id="KW-1185">Reference proteome</keyword>
<evidence type="ECO:0000256" key="2">
    <source>
        <dbReference type="ARBA" id="ARBA00022475"/>
    </source>
</evidence>
<dbReference type="PANTHER" id="PTHR30287">
    <property type="entry name" value="MEMBRANE COMPONENT OF PREDICTED ABC SUPERFAMILY METABOLITE UPTAKE TRANSPORTER"/>
    <property type="match status" value="1"/>
</dbReference>
<dbReference type="Proteomes" id="UP001451571">
    <property type="component" value="Chromosome"/>
</dbReference>
<dbReference type="Pfam" id="PF02687">
    <property type="entry name" value="FtsX"/>
    <property type="match status" value="2"/>
</dbReference>
<evidence type="ECO:0000256" key="3">
    <source>
        <dbReference type="ARBA" id="ARBA00022692"/>
    </source>
</evidence>
<feature type="transmembrane region" description="Helical" evidence="6">
    <location>
        <begin position="348"/>
        <end position="366"/>
    </location>
</feature>
<evidence type="ECO:0000313" key="9">
    <source>
        <dbReference type="Proteomes" id="UP001451571"/>
    </source>
</evidence>
<feature type="transmembrane region" description="Helical" evidence="6">
    <location>
        <begin position="310"/>
        <end position="328"/>
    </location>
</feature>
<accession>A0ABZ3EUC7</accession>
<keyword evidence="4 6" id="KW-1133">Transmembrane helix</keyword>
<dbReference type="RefSeq" id="WP_342757425.1">
    <property type="nucleotide sequence ID" value="NZ_CP146256.1"/>
</dbReference>
<feature type="domain" description="ABC3 transporter permease C-terminal" evidence="7">
    <location>
        <begin position="649"/>
        <end position="767"/>
    </location>
</feature>
<proteinExistence type="predicted"/>